<dbReference type="GO" id="GO:0005634">
    <property type="term" value="C:nucleus"/>
    <property type="evidence" value="ECO:0007669"/>
    <property type="project" value="InterPro"/>
</dbReference>
<evidence type="ECO:0000259" key="9">
    <source>
        <dbReference type="PROSITE" id="PS50280"/>
    </source>
</evidence>
<dbReference type="PROSITE" id="PS50157">
    <property type="entry name" value="ZINC_FINGER_C2H2_2"/>
    <property type="match status" value="2"/>
</dbReference>
<evidence type="ECO:0000256" key="7">
    <source>
        <dbReference type="SAM" id="MobiDB-lite"/>
    </source>
</evidence>
<evidence type="ECO:0000256" key="1">
    <source>
        <dbReference type="ARBA" id="ARBA00004286"/>
    </source>
</evidence>
<accession>A0AAN8YNA8</accession>
<dbReference type="Gene3D" id="2.170.270.10">
    <property type="entry name" value="SET domain"/>
    <property type="match status" value="1"/>
</dbReference>
<name>A0AAN8YNA8_SOLBU</name>
<evidence type="ECO:0000259" key="10">
    <source>
        <dbReference type="PROSITE" id="PS50867"/>
    </source>
</evidence>
<dbReference type="GO" id="GO:0005694">
    <property type="term" value="C:chromosome"/>
    <property type="evidence" value="ECO:0007669"/>
    <property type="project" value="UniProtKB-SubCell"/>
</dbReference>
<evidence type="ECO:0000256" key="6">
    <source>
        <dbReference type="PROSITE-ProRule" id="PRU00042"/>
    </source>
</evidence>
<dbReference type="GO" id="GO:0032259">
    <property type="term" value="P:methylation"/>
    <property type="evidence" value="ECO:0007669"/>
    <property type="project" value="UniProtKB-KW"/>
</dbReference>
<dbReference type="InterPro" id="IPR040689">
    <property type="entry name" value="SUVR5_Znf-C2H2_3rpt"/>
</dbReference>
<feature type="domain" description="C2H2-type" evidence="8">
    <location>
        <begin position="1007"/>
        <end position="1035"/>
    </location>
</feature>
<dbReference type="PROSITE" id="PS50867">
    <property type="entry name" value="PRE_SET"/>
    <property type="match status" value="1"/>
</dbReference>
<evidence type="ECO:0000259" key="8">
    <source>
        <dbReference type="PROSITE" id="PS50157"/>
    </source>
</evidence>
<organism evidence="12 13">
    <name type="scientific">Solanum bulbocastanum</name>
    <name type="common">Wild potato</name>
    <dbReference type="NCBI Taxonomy" id="147425"/>
    <lineage>
        <taxon>Eukaryota</taxon>
        <taxon>Viridiplantae</taxon>
        <taxon>Streptophyta</taxon>
        <taxon>Embryophyta</taxon>
        <taxon>Tracheophyta</taxon>
        <taxon>Spermatophyta</taxon>
        <taxon>Magnoliopsida</taxon>
        <taxon>eudicotyledons</taxon>
        <taxon>Gunneridae</taxon>
        <taxon>Pentapetalae</taxon>
        <taxon>asterids</taxon>
        <taxon>lamiids</taxon>
        <taxon>Solanales</taxon>
        <taxon>Solanaceae</taxon>
        <taxon>Solanoideae</taxon>
        <taxon>Solaneae</taxon>
        <taxon>Solanum</taxon>
    </lineage>
</organism>
<dbReference type="GO" id="GO:0042054">
    <property type="term" value="F:histone methyltransferase activity"/>
    <property type="evidence" value="ECO:0007669"/>
    <property type="project" value="InterPro"/>
</dbReference>
<dbReference type="SMART" id="SM00355">
    <property type="entry name" value="ZnF_C2H2"/>
    <property type="match status" value="4"/>
</dbReference>
<keyword evidence="6" id="KW-0479">Metal-binding</keyword>
<dbReference type="Proteomes" id="UP001371456">
    <property type="component" value="Unassembled WGS sequence"/>
</dbReference>
<keyword evidence="5" id="KW-0949">S-adenosyl-L-methionine</keyword>
<evidence type="ECO:0000313" key="13">
    <source>
        <dbReference type="Proteomes" id="UP001371456"/>
    </source>
</evidence>
<evidence type="ECO:0000256" key="3">
    <source>
        <dbReference type="ARBA" id="ARBA00022603"/>
    </source>
</evidence>
<reference evidence="12 13" key="1">
    <citation type="submission" date="2024-02" db="EMBL/GenBank/DDBJ databases">
        <title>de novo genome assembly of Solanum bulbocastanum strain 11H21.</title>
        <authorList>
            <person name="Hosaka A.J."/>
        </authorList>
    </citation>
    <scope>NUCLEOTIDE SEQUENCE [LARGE SCALE GENOMIC DNA]</scope>
    <source>
        <tissue evidence="12">Young leaves</tissue>
    </source>
</reference>
<keyword evidence="2" id="KW-0158">Chromosome</keyword>
<dbReference type="PROSITE" id="PS00028">
    <property type="entry name" value="ZINC_FINGER_C2H2_1"/>
    <property type="match status" value="3"/>
</dbReference>
<dbReference type="SUPFAM" id="SSF82199">
    <property type="entry name" value="SET domain"/>
    <property type="match status" value="1"/>
</dbReference>
<feature type="domain" description="SET" evidence="9">
    <location>
        <begin position="1400"/>
        <end position="1532"/>
    </location>
</feature>
<dbReference type="PANTHER" id="PTHR47325">
    <property type="entry name" value="HISTONE-LYSINE N-METHYLTRANSFERASE SUVR5"/>
    <property type="match status" value="1"/>
</dbReference>
<evidence type="ECO:0000256" key="4">
    <source>
        <dbReference type="ARBA" id="ARBA00022679"/>
    </source>
</evidence>
<keyword evidence="4" id="KW-0808">Transferase</keyword>
<evidence type="ECO:0000256" key="5">
    <source>
        <dbReference type="ARBA" id="ARBA00022691"/>
    </source>
</evidence>
<feature type="domain" description="C2H2-type" evidence="8">
    <location>
        <begin position="903"/>
        <end position="926"/>
    </location>
</feature>
<proteinExistence type="predicted"/>
<keyword evidence="3" id="KW-0489">Methyltransferase</keyword>
<dbReference type="Pfam" id="PF05033">
    <property type="entry name" value="Pre-SET"/>
    <property type="match status" value="1"/>
</dbReference>
<keyword evidence="13" id="KW-1185">Reference proteome</keyword>
<evidence type="ECO:0000259" key="11">
    <source>
        <dbReference type="PROSITE" id="PS50868"/>
    </source>
</evidence>
<dbReference type="InterPro" id="IPR046341">
    <property type="entry name" value="SET_dom_sf"/>
</dbReference>
<dbReference type="Gene3D" id="3.30.160.60">
    <property type="entry name" value="Classic Zinc Finger"/>
    <property type="match status" value="1"/>
</dbReference>
<comment type="caution">
    <text evidence="12">The sequence shown here is derived from an EMBL/GenBank/DDBJ whole genome shotgun (WGS) entry which is preliminary data.</text>
</comment>
<dbReference type="InterPro" id="IPR013087">
    <property type="entry name" value="Znf_C2H2_type"/>
</dbReference>
<protein>
    <recommendedName>
        <fullName evidence="14">Histone-lysine N-methyltransferase SUVR5</fullName>
    </recommendedName>
</protein>
<dbReference type="PROSITE" id="PS50868">
    <property type="entry name" value="POST_SET"/>
    <property type="match status" value="1"/>
</dbReference>
<evidence type="ECO:0000256" key="2">
    <source>
        <dbReference type="ARBA" id="ARBA00022454"/>
    </source>
</evidence>
<evidence type="ECO:0008006" key="14">
    <source>
        <dbReference type="Google" id="ProtNLM"/>
    </source>
</evidence>
<dbReference type="Pfam" id="PF00856">
    <property type="entry name" value="SET"/>
    <property type="match status" value="1"/>
</dbReference>
<dbReference type="InterPro" id="IPR003616">
    <property type="entry name" value="Post-SET_dom"/>
</dbReference>
<dbReference type="PROSITE" id="PS50280">
    <property type="entry name" value="SET"/>
    <property type="match status" value="1"/>
</dbReference>
<feature type="domain" description="Pre-SET" evidence="10">
    <location>
        <begin position="1321"/>
        <end position="1397"/>
    </location>
</feature>
<dbReference type="InterPro" id="IPR001214">
    <property type="entry name" value="SET_dom"/>
</dbReference>
<dbReference type="InterPro" id="IPR007728">
    <property type="entry name" value="Pre-SET_dom"/>
</dbReference>
<dbReference type="SMART" id="SM00317">
    <property type="entry name" value="SET"/>
    <property type="match status" value="1"/>
</dbReference>
<dbReference type="SMART" id="SM00468">
    <property type="entry name" value="PreSET"/>
    <property type="match status" value="1"/>
</dbReference>
<feature type="region of interest" description="Disordered" evidence="7">
    <location>
        <begin position="632"/>
        <end position="655"/>
    </location>
</feature>
<sequence>MEVLPSNIHYVPESDCPQQGSGTTLMYGGKPNHLEHAEQVQAGDVKVDDVLLNTQECQEEKADGRQFSVEGLPTADVIPTKDAYYDFGGDGQMLSSDFHDSGDDNVVEHDHVTRSDLVPECLRPVVDTIEIGLPYSNQVVGSSSCESKWLDEDGPLAVWVKWRGLWQAGIRCARADWPLSTLKAKPTHERKKYLVIFFPRTRNYSWADVLLVRPISEFPHPIAYKTHKVGVKTVKDLTLGHRFIMQRLAINILNIIDQLHAEALEETARSVMVWKEFAMEVSRCKGYPDLGRMLLKFNDVKSPVFEATQRCILSPLLCFLSPALSFDVVHDTKIWFLNCIVVFDTAMILPLYKKSFSMESWIQRCQNANSAETIEMLKEELADSILWDELNSLPNEGLHLDLNSQWKNCKSEVMKWFSVSHPVSDSGDVEQPNNDCPLKMELQQSRKRPKLEVRRAEAHALPVEFQVSHQAVPVGFDAGVLGGNDISKNVLLESEPTKDDISLGEGPPIGSPGSVADRWGEIIVQADNSDVIQMKDVELTPINGVVSSNSFDHGSKNRQCMAFIESKGRQCVRWANDGDVYCCVHLASRFASSSIKVDASPHVDTPMCGGTTVLGTKCKHRALCGSPFCKKHRPRDEKGLGSSLPESKHKRKHEDNVLRLDTSSCKDIALAGAFDAPLQVDPISVLRGESFYRNNLLEVPQYLQNRPSGSEMHCIGLWPHGSELCVESPKRHSLYCEKHLPSWLKRARNGRSRIISKEVFIELLKDCQSRDQRLHLHQACELFYRLLKSLLSLRNPVPKEVQFQWVISEASKDPMVGEFLMKLVCTEKERLKSVWGFSSTENAQASSYIEEPIPLLRIMDNDQDHCDVIKCKICSETFPDEQVLGTHWLDNHKKEAQWLFRGYACAICLDSFTNKKVLETHVQERHHSQFVENCMLFQCIPCTSNFGNSEELWSHVLTAHPASFRWSQTAQENHFPASEVASEKPDIGYSLSTQNFNSENQSGFRKFICRFCGLKFDLLPDLGRHHQAAHMGPNPVGSHISKKGIHLYAHKLKSGRLSRPKFKKGIGSVAYRIRNRNVQNMKRRILSSNSIISGKSTIQPSATEAAGLGRLADPHCLDIAKILFAEIKRTKPRPSNSDILSIARITCCKVSLQASLEATYGILPERMYLKAAKLCSEHNILVSWHQNGFICPKGCRPVHDPSIVSSLLPLPGQANKIGSIPPNSAISEWTMDECHYVIDSQQFKHEPSDKTILLCDDISFGQESVPITCVVEENLFASLHILADGSNGQITTSSLPWESFTYATKSLIDQSVDLAIGSSQLGCACPNSACSSQTCDHIYLFDNDYEDAKDIYGKPIRGRFPYDERGRIMLEEGYLVYECNQWCSCSKSCQNRVLQSGVRVKLEIYKTETRGWAVRAREAILRGTFVCEYVGEVLDEQEANKRRNRYATEGCGYFLEIDAYINDMSRLIEGQSPYVIDATNYGNISRYINHSCSPNLVNYQVLVESMEHQLAHVGFYARRDILAGEELTYDYRYKLLPGEGSPCLCGSSNCKGRLY</sequence>
<gene>
    <name evidence="12" type="ORF">RDI58_006195</name>
</gene>
<dbReference type="GO" id="GO:0008270">
    <property type="term" value="F:zinc ion binding"/>
    <property type="evidence" value="ECO:0007669"/>
    <property type="project" value="UniProtKB-KW"/>
</dbReference>
<dbReference type="PANTHER" id="PTHR47325:SF1">
    <property type="entry name" value="HISTONE-LYSINE N-METHYLTRANSFERASE SUVR5"/>
    <property type="match status" value="1"/>
</dbReference>
<keyword evidence="6" id="KW-0862">Zinc</keyword>
<dbReference type="EMBL" id="JBANQN010000002">
    <property type="protein sequence ID" value="KAK6798492.1"/>
    <property type="molecule type" value="Genomic_DNA"/>
</dbReference>
<keyword evidence="6" id="KW-0863">Zinc-finger</keyword>
<evidence type="ECO:0000313" key="12">
    <source>
        <dbReference type="EMBL" id="KAK6798492.1"/>
    </source>
</evidence>
<dbReference type="Pfam" id="PF18868">
    <property type="entry name" value="zf-C2H2_3rep"/>
    <property type="match status" value="1"/>
</dbReference>
<feature type="domain" description="Post-SET" evidence="11">
    <location>
        <begin position="1539"/>
        <end position="1555"/>
    </location>
</feature>
<comment type="subcellular location">
    <subcellularLocation>
        <location evidence="1">Chromosome</location>
    </subcellularLocation>
</comment>